<dbReference type="AlphaFoldDB" id="A0A014MIX9"/>
<keyword evidence="4 8" id="KW-1003">Cell membrane</keyword>
<evidence type="ECO:0000256" key="1">
    <source>
        <dbReference type="ARBA" id="ARBA00004651"/>
    </source>
</evidence>
<feature type="transmembrane region" description="Helical" evidence="8">
    <location>
        <begin position="187"/>
        <end position="205"/>
    </location>
</feature>
<evidence type="ECO:0000256" key="7">
    <source>
        <dbReference type="ARBA" id="ARBA00023136"/>
    </source>
</evidence>
<dbReference type="PANTHER" id="PTHR30269">
    <property type="entry name" value="TRANSMEMBRANE PROTEIN YFCA"/>
    <property type="match status" value="1"/>
</dbReference>
<proteinExistence type="inferred from homology"/>
<name>A0A014MIX9_9BURK</name>
<reference evidence="9 10" key="1">
    <citation type="submission" date="2014-01" db="EMBL/GenBank/DDBJ databases">
        <title>Interspecies Systems Biology Uncovers Metabolites Affecting C. elegans Gene Expression and Life History Traits.</title>
        <authorList>
            <person name="Watson E."/>
            <person name="Macneil L.T."/>
            <person name="Ritter A.D."/>
            <person name="Yilmaz L.S."/>
            <person name="Rosebrock A.P."/>
            <person name="Caudy A.A."/>
            <person name="Walhout A.J."/>
        </authorList>
    </citation>
    <scope>NUCLEOTIDE SEQUENCE [LARGE SCALE GENOMIC DNA]</scope>
    <source>
        <strain evidence="9 10">DA1877</strain>
    </source>
</reference>
<feature type="transmembrane region" description="Helical" evidence="8">
    <location>
        <begin position="243"/>
        <end position="260"/>
    </location>
</feature>
<dbReference type="PANTHER" id="PTHR30269:SF37">
    <property type="entry name" value="MEMBRANE TRANSPORTER PROTEIN"/>
    <property type="match status" value="1"/>
</dbReference>
<gene>
    <name evidence="9" type="ORF">AX13_07550</name>
</gene>
<evidence type="ECO:0000313" key="9">
    <source>
        <dbReference type="EMBL" id="EXU81651.1"/>
    </source>
</evidence>
<feature type="transmembrane region" description="Helical" evidence="8">
    <location>
        <begin position="155"/>
        <end position="175"/>
    </location>
</feature>
<dbReference type="RefSeq" id="WP_231499109.1">
    <property type="nucleotide sequence ID" value="NZ_JBOK01000002.1"/>
</dbReference>
<accession>A0A014MIX9</accession>
<feature type="transmembrane region" description="Helical" evidence="8">
    <location>
        <begin position="21"/>
        <end position="46"/>
    </location>
</feature>
<feature type="transmembrane region" description="Helical" evidence="8">
    <location>
        <begin position="117"/>
        <end position="135"/>
    </location>
</feature>
<comment type="subcellular location">
    <subcellularLocation>
        <location evidence="1 8">Cell membrane</location>
        <topology evidence="1 8">Multi-pass membrane protein</topology>
    </subcellularLocation>
</comment>
<evidence type="ECO:0000256" key="3">
    <source>
        <dbReference type="ARBA" id="ARBA00022448"/>
    </source>
</evidence>
<organism evidence="9 10">
    <name type="scientific">Comamonas aquatica DA1877</name>
    <dbReference type="NCBI Taxonomy" id="1457173"/>
    <lineage>
        <taxon>Bacteria</taxon>
        <taxon>Pseudomonadati</taxon>
        <taxon>Pseudomonadota</taxon>
        <taxon>Betaproteobacteria</taxon>
        <taxon>Burkholderiales</taxon>
        <taxon>Comamonadaceae</taxon>
        <taxon>Comamonas</taxon>
    </lineage>
</organism>
<dbReference type="InterPro" id="IPR052017">
    <property type="entry name" value="TSUP"/>
</dbReference>
<evidence type="ECO:0000256" key="2">
    <source>
        <dbReference type="ARBA" id="ARBA00009142"/>
    </source>
</evidence>
<feature type="transmembrane region" description="Helical" evidence="8">
    <location>
        <begin position="58"/>
        <end position="77"/>
    </location>
</feature>
<keyword evidence="10" id="KW-1185">Reference proteome</keyword>
<protein>
    <recommendedName>
        <fullName evidence="8">Probable membrane transporter protein</fullName>
    </recommendedName>
</protein>
<keyword evidence="7 8" id="KW-0472">Membrane</keyword>
<evidence type="ECO:0000313" key="10">
    <source>
        <dbReference type="Proteomes" id="UP000020766"/>
    </source>
</evidence>
<dbReference type="PATRIC" id="fig|1457173.3.peg.533"/>
<evidence type="ECO:0000256" key="5">
    <source>
        <dbReference type="ARBA" id="ARBA00022692"/>
    </source>
</evidence>
<keyword evidence="6 8" id="KW-1133">Transmembrane helix</keyword>
<dbReference type="EMBL" id="JBOK01000002">
    <property type="protein sequence ID" value="EXU81651.1"/>
    <property type="molecule type" value="Genomic_DNA"/>
</dbReference>
<feature type="transmembrane region" description="Helical" evidence="8">
    <location>
        <begin position="89"/>
        <end position="110"/>
    </location>
</feature>
<evidence type="ECO:0000256" key="8">
    <source>
        <dbReference type="RuleBase" id="RU363041"/>
    </source>
</evidence>
<comment type="similarity">
    <text evidence="2 8">Belongs to the 4-toluene sulfonate uptake permease (TSUP) (TC 2.A.102) family.</text>
</comment>
<dbReference type="InterPro" id="IPR002781">
    <property type="entry name" value="TM_pro_TauE-like"/>
</dbReference>
<evidence type="ECO:0000256" key="4">
    <source>
        <dbReference type="ARBA" id="ARBA00022475"/>
    </source>
</evidence>
<evidence type="ECO:0000256" key="6">
    <source>
        <dbReference type="ARBA" id="ARBA00022989"/>
    </source>
</evidence>
<keyword evidence="5 8" id="KW-0812">Transmembrane</keyword>
<comment type="caution">
    <text evidence="9">The sequence shown here is derived from an EMBL/GenBank/DDBJ whole genome shotgun (WGS) entry which is preliminary data.</text>
</comment>
<dbReference type="Proteomes" id="UP000020766">
    <property type="component" value="Unassembled WGS sequence"/>
</dbReference>
<dbReference type="Pfam" id="PF01925">
    <property type="entry name" value="TauE"/>
    <property type="match status" value="1"/>
</dbReference>
<dbReference type="STRING" id="225991.MA05_02550"/>
<feature type="transmembrane region" description="Helical" evidence="8">
    <location>
        <begin position="211"/>
        <end position="231"/>
    </location>
</feature>
<keyword evidence="3" id="KW-0813">Transport</keyword>
<dbReference type="GO" id="GO:0005886">
    <property type="term" value="C:plasma membrane"/>
    <property type="evidence" value="ECO:0007669"/>
    <property type="project" value="UniProtKB-SubCell"/>
</dbReference>
<sequence>MPPQQGPGAPHGRPEMVVWEYAQLFVVVALASMCQNLTGFAFGLIFVGVAGALQLMPIADAANVACLLSLVNGAVYLRSHPFEPRWDVLQPLAITSLLGTLLGLALLHWLSGSALGVLRMILGVAIVLCAVVLLLQKAQRTAPSPWPSTWLAGGLAGVLGGLFSTSGPPLVYHLYRQPLSPLVVRQSLLALFLMGNVLRLGGVIAMGELAWSSVLVSAVALPVVAAVTWLVARHPPPLPQRALQWLVCALLMLAGVSLLWA</sequence>